<evidence type="ECO:0000313" key="3">
    <source>
        <dbReference type="EMBL" id="KAL3101413.1"/>
    </source>
</evidence>
<proteinExistence type="predicted"/>
<comment type="caution">
    <text evidence="3">The sequence shown here is derived from an EMBL/GenBank/DDBJ whole genome shotgun (WGS) entry which is preliminary data.</text>
</comment>
<feature type="compositionally biased region" description="Polar residues" evidence="1">
    <location>
        <begin position="8"/>
        <end position="21"/>
    </location>
</feature>
<evidence type="ECO:0000256" key="1">
    <source>
        <dbReference type="SAM" id="MobiDB-lite"/>
    </source>
</evidence>
<feature type="region of interest" description="Disordered" evidence="1">
    <location>
        <begin position="1"/>
        <end position="21"/>
    </location>
</feature>
<dbReference type="EMBL" id="JBICBT010000781">
    <property type="protein sequence ID" value="KAL3101408.1"/>
    <property type="molecule type" value="Genomic_DNA"/>
</dbReference>
<keyword evidence="4" id="KW-1185">Reference proteome</keyword>
<protein>
    <submittedName>
        <fullName evidence="3">Uncharacterized protein</fullName>
    </submittedName>
</protein>
<dbReference type="AlphaFoldDB" id="A0ABD2KEX4"/>
<evidence type="ECO:0000313" key="2">
    <source>
        <dbReference type="EMBL" id="KAL3101408.1"/>
    </source>
</evidence>
<dbReference type="EMBL" id="JBICBT010000781">
    <property type="protein sequence ID" value="KAL3101413.1"/>
    <property type="molecule type" value="Genomic_DNA"/>
</dbReference>
<organism evidence="3 4">
    <name type="scientific">Heterodera trifolii</name>
    <dbReference type="NCBI Taxonomy" id="157864"/>
    <lineage>
        <taxon>Eukaryota</taxon>
        <taxon>Metazoa</taxon>
        <taxon>Ecdysozoa</taxon>
        <taxon>Nematoda</taxon>
        <taxon>Chromadorea</taxon>
        <taxon>Rhabditida</taxon>
        <taxon>Tylenchina</taxon>
        <taxon>Tylenchomorpha</taxon>
        <taxon>Tylenchoidea</taxon>
        <taxon>Heteroderidae</taxon>
        <taxon>Heteroderinae</taxon>
        <taxon>Heterodera</taxon>
    </lineage>
</organism>
<reference evidence="3 4" key="1">
    <citation type="submission" date="2024-10" db="EMBL/GenBank/DDBJ databases">
        <authorList>
            <person name="Kim D."/>
        </authorList>
    </citation>
    <scope>NUCLEOTIDE SEQUENCE [LARGE SCALE GENOMIC DNA]</scope>
    <source>
        <strain evidence="3">BH-2024</strain>
    </source>
</reference>
<gene>
    <name evidence="2" type="ORF">niasHT_025390</name>
    <name evidence="3" type="ORF">niasHT_025395</name>
</gene>
<dbReference type="Proteomes" id="UP001620626">
    <property type="component" value="Unassembled WGS sequence"/>
</dbReference>
<sequence>MAPRDDSNNNANGQPAIQFDQQIRQDPGLNAVFDFVREQGARHGIFNTPAEIVNVLNKLLNINWTNAEREIIERMKLREK</sequence>
<name>A0ABD2KEX4_9BILA</name>
<accession>A0ABD2KEX4</accession>
<evidence type="ECO:0000313" key="4">
    <source>
        <dbReference type="Proteomes" id="UP001620626"/>
    </source>
</evidence>